<evidence type="ECO:0000259" key="1">
    <source>
        <dbReference type="Pfam" id="PF13229"/>
    </source>
</evidence>
<gene>
    <name evidence="2" type="ORF">S03H2_50648</name>
</gene>
<name>X1HA40_9ZZZZ</name>
<comment type="caution">
    <text evidence="2">The sequence shown here is derived from an EMBL/GenBank/DDBJ whole genome shotgun (WGS) entry which is preliminary data.</text>
</comment>
<dbReference type="SUPFAM" id="SSF51126">
    <property type="entry name" value="Pectin lyase-like"/>
    <property type="match status" value="1"/>
</dbReference>
<dbReference type="InterPro" id="IPR039448">
    <property type="entry name" value="Beta_helix"/>
</dbReference>
<sequence>EKMAWPTDLTRLLKRISTPAEEVFRGLRVLGDYNKTSMDAGHDAMEARLLIEWAGKFATNRFYVSVEGGNDAYDGLTLAKPFATIGEAVDRCKAGDHAYDPNKLDYIFIAPGLYPEGDIIQEGHGTHLIGLGIPGMDSGVRVIPNADPEYGVLLLQAAHCEVANIHFQSAYADPILWSPNHLDNSHIHHCTFAGNWDTTPDCIKLLNTRNSIIEHNLITGFKEKAINCYMGAEAWLIDTIIRKNRIGISWEGLTKNAKGIY</sequence>
<feature type="non-terminal residue" evidence="2">
    <location>
        <position position="261"/>
    </location>
</feature>
<evidence type="ECO:0000313" key="2">
    <source>
        <dbReference type="EMBL" id="GAH67041.1"/>
    </source>
</evidence>
<feature type="domain" description="Right handed beta helix" evidence="1">
    <location>
        <begin position="149"/>
        <end position="250"/>
    </location>
</feature>
<proteinExistence type="predicted"/>
<dbReference type="InterPro" id="IPR011050">
    <property type="entry name" value="Pectin_lyase_fold/virulence"/>
</dbReference>
<dbReference type="Gene3D" id="2.160.20.10">
    <property type="entry name" value="Single-stranded right-handed beta-helix, Pectin lyase-like"/>
    <property type="match status" value="1"/>
</dbReference>
<accession>X1HA40</accession>
<dbReference type="EMBL" id="BARU01032087">
    <property type="protein sequence ID" value="GAH67041.1"/>
    <property type="molecule type" value="Genomic_DNA"/>
</dbReference>
<protein>
    <recommendedName>
        <fullName evidence="1">Right handed beta helix domain-containing protein</fullName>
    </recommendedName>
</protein>
<dbReference type="AlphaFoldDB" id="X1HA40"/>
<feature type="non-terminal residue" evidence="2">
    <location>
        <position position="1"/>
    </location>
</feature>
<dbReference type="InterPro" id="IPR012334">
    <property type="entry name" value="Pectin_lyas_fold"/>
</dbReference>
<dbReference type="Pfam" id="PF13229">
    <property type="entry name" value="Beta_helix"/>
    <property type="match status" value="1"/>
</dbReference>
<reference evidence="2" key="1">
    <citation type="journal article" date="2014" name="Front. Microbiol.">
        <title>High frequency of phylogenetically diverse reductive dehalogenase-homologous genes in deep subseafloor sedimentary metagenomes.</title>
        <authorList>
            <person name="Kawai M."/>
            <person name="Futagami T."/>
            <person name="Toyoda A."/>
            <person name="Takaki Y."/>
            <person name="Nishi S."/>
            <person name="Hori S."/>
            <person name="Arai W."/>
            <person name="Tsubouchi T."/>
            <person name="Morono Y."/>
            <person name="Uchiyama I."/>
            <person name="Ito T."/>
            <person name="Fujiyama A."/>
            <person name="Inagaki F."/>
            <person name="Takami H."/>
        </authorList>
    </citation>
    <scope>NUCLEOTIDE SEQUENCE</scope>
    <source>
        <strain evidence="2">Expedition CK06-06</strain>
    </source>
</reference>
<organism evidence="2">
    <name type="scientific">marine sediment metagenome</name>
    <dbReference type="NCBI Taxonomy" id="412755"/>
    <lineage>
        <taxon>unclassified sequences</taxon>
        <taxon>metagenomes</taxon>
        <taxon>ecological metagenomes</taxon>
    </lineage>
</organism>